<feature type="compositionally biased region" description="Polar residues" evidence="1">
    <location>
        <begin position="230"/>
        <end position="243"/>
    </location>
</feature>
<dbReference type="InterPro" id="IPR056772">
    <property type="entry name" value="RecA-like_ORC2"/>
</dbReference>
<feature type="region of interest" description="Disordered" evidence="1">
    <location>
        <begin position="697"/>
        <end position="737"/>
    </location>
</feature>
<evidence type="ECO:0000313" key="4">
    <source>
        <dbReference type="Proteomes" id="UP000077521"/>
    </source>
</evidence>
<evidence type="ECO:0000256" key="1">
    <source>
        <dbReference type="SAM" id="MobiDB-lite"/>
    </source>
</evidence>
<feature type="compositionally biased region" description="Low complexity" evidence="1">
    <location>
        <begin position="362"/>
        <end position="372"/>
    </location>
</feature>
<proteinExistence type="predicted"/>
<feature type="domain" description="Origin recognition complex subunit 2 RecA-like" evidence="2">
    <location>
        <begin position="743"/>
        <end position="817"/>
    </location>
</feature>
<dbReference type="Pfam" id="PF04084">
    <property type="entry name" value="RecA-like_ORC2"/>
    <property type="match status" value="1"/>
</dbReference>
<feature type="region of interest" description="Disordered" evidence="1">
    <location>
        <begin position="478"/>
        <end position="509"/>
    </location>
</feature>
<feature type="region of interest" description="Disordered" evidence="1">
    <location>
        <begin position="537"/>
        <end position="562"/>
    </location>
</feature>
<organism evidence="3 4">
    <name type="scientific">Tilletia indica</name>
    <dbReference type="NCBI Taxonomy" id="43049"/>
    <lineage>
        <taxon>Eukaryota</taxon>
        <taxon>Fungi</taxon>
        <taxon>Dikarya</taxon>
        <taxon>Basidiomycota</taxon>
        <taxon>Ustilaginomycotina</taxon>
        <taxon>Exobasidiomycetes</taxon>
        <taxon>Tilletiales</taxon>
        <taxon>Tilletiaceae</taxon>
        <taxon>Tilletia</taxon>
    </lineage>
</organism>
<feature type="compositionally biased region" description="Gly residues" evidence="1">
    <location>
        <begin position="399"/>
        <end position="411"/>
    </location>
</feature>
<reference evidence="3" key="2">
    <citation type="journal article" date="2019" name="IMA Fungus">
        <title>Genome sequencing and comparison of five Tilletia species to identify candidate genes for the detection of regulated species infecting wheat.</title>
        <authorList>
            <person name="Nguyen H.D.T."/>
            <person name="Sultana T."/>
            <person name="Kesanakurti P."/>
            <person name="Hambleton S."/>
        </authorList>
    </citation>
    <scope>NUCLEOTIDE SEQUENCE</scope>
    <source>
        <strain evidence="3">DAOMC 236416</strain>
    </source>
</reference>
<dbReference type="GO" id="GO:0005664">
    <property type="term" value="C:nuclear origin of replication recognition complex"/>
    <property type="evidence" value="ECO:0007669"/>
    <property type="project" value="TreeGrafter"/>
</dbReference>
<feature type="compositionally biased region" description="Low complexity" evidence="1">
    <location>
        <begin position="66"/>
        <end position="78"/>
    </location>
</feature>
<feature type="compositionally biased region" description="Low complexity" evidence="1">
    <location>
        <begin position="95"/>
        <end position="104"/>
    </location>
</feature>
<feature type="region of interest" description="Disordered" evidence="1">
    <location>
        <begin position="1"/>
        <end position="319"/>
    </location>
</feature>
<feature type="compositionally biased region" description="Acidic residues" evidence="1">
    <location>
        <begin position="705"/>
        <end position="717"/>
    </location>
</feature>
<name>A0A177T7X5_9BASI</name>
<feature type="compositionally biased region" description="Gly residues" evidence="1">
    <location>
        <begin position="1"/>
        <end position="11"/>
    </location>
</feature>
<dbReference type="EMBL" id="LWDF02000229">
    <property type="protein sequence ID" value="KAE8251838.1"/>
    <property type="molecule type" value="Genomic_DNA"/>
</dbReference>
<dbReference type="PANTHER" id="PTHR14052:SF0">
    <property type="entry name" value="ORIGIN RECOGNITION COMPLEX SUBUNIT 2"/>
    <property type="match status" value="1"/>
</dbReference>
<dbReference type="GO" id="GO:0006260">
    <property type="term" value="P:DNA replication"/>
    <property type="evidence" value="ECO:0007669"/>
    <property type="project" value="InterPro"/>
</dbReference>
<evidence type="ECO:0000259" key="2">
    <source>
        <dbReference type="Pfam" id="PF04084"/>
    </source>
</evidence>
<comment type="caution">
    <text evidence="3">The sequence shown here is derived from an EMBL/GenBank/DDBJ whole genome shotgun (WGS) entry which is preliminary data.</text>
</comment>
<feature type="compositionally biased region" description="Polar residues" evidence="1">
    <location>
        <begin position="138"/>
        <end position="147"/>
    </location>
</feature>
<feature type="compositionally biased region" description="Acidic residues" evidence="1">
    <location>
        <begin position="861"/>
        <end position="881"/>
    </location>
</feature>
<feature type="compositionally biased region" description="Gly residues" evidence="1">
    <location>
        <begin position="183"/>
        <end position="192"/>
    </location>
</feature>
<gene>
    <name evidence="3" type="ORF">A4X13_0g3827</name>
</gene>
<feature type="region of interest" description="Disordered" evidence="1">
    <location>
        <begin position="844"/>
        <end position="894"/>
    </location>
</feature>
<keyword evidence="4" id="KW-1185">Reference proteome</keyword>
<dbReference type="InterPro" id="IPR007220">
    <property type="entry name" value="ORC2"/>
</dbReference>
<dbReference type="Proteomes" id="UP000077521">
    <property type="component" value="Unassembled WGS sequence"/>
</dbReference>
<sequence>MKTRSRGGGGSAEDDDKKKGTAPTPPPPAKKRGRQPKPKTEELESTPSTSSSSSAPTAKRRRTLPERTTTTAKKSTPSSDRKVARPETPPPPPASSSNSSTSIPHHQPIRNESSPHASALIAVEIVSPSKRLAPAPNFQPSSPSAQNAPRYAIPQLASSATTAALTQELTAGPLIRPSADAGPPGGGSGSGSAKGKEKAKTAADARRMEKGLKSLPPLVDQRNSWLLGKSKTSGTPPSASSVRSGGRTPPQTRGGMARGPASITPTASRLTRASELGNSSSSSSRTHRPSPLGSGRTTSILPRAEDDDDDVFSEDDLPANASASMLERITKGIEADLQGTPSLIRPSSSDAFFLAFSPSARTASTLASATSTPRGGGKKRARLADGIDAVGTTSSSGNDGAGAEVGPGGGNISSGNAVLSMKVGTIRSTATRGLLPRRRAGASDEEEDEEDEEDDDAGDEDAALRRWKRVWGTVNVPPRPKLHPSMKLAVGGKGKSKATTTSTKQNPFKTFVPPFATHTLLALSTAHFRADSSSVPKYAFNTSSHKSGGRRQIRGDDSEEEEEESYSPNSVFAFWLSQLQAGFSLVFYGVGIGALPDTLPRPPRSLPAPLFKSQPSMLHTKTSGIGDGIRAPLRPRPQHLLETFVRDVCEAGHGCAWIGHGMAPSSSSSGAGGGGRASGGLKIEDVLSGCEGAVRTGWGRRPLEEEGEGESDEDEEREGVSRKKVDSGLPPLGTGANKAELRAQRLVSIFSCDLSPTDEDDDDGDSTSNFPPALFILIHSLDAPSLIQPKVQRILAILGSAPRIHLLGTVRNVNAGLAVPFGSGAGGGEASGLTSSLGGGNKGGGVQLKGKGKGKAKVVNVDEDETMEEEEEEEEDGDEEANEKGTVSAPRRQQQQQQRLRWIWHSISTFLPSLPEALTARHGALVGGVPSVLDFSGRGGAGASASALRTLGESSAHSILRSVSKKCRSLFLILAWEQLRRYPARANPDAKTQEQEDEDCPVSVERLIELASAQFVASNVNELGPLLKEFETHHLVERGVDPGPPPESWITIKLERALLEKVLKLLDGDKLNEVGVHVQVLEEAAKGGK</sequence>
<accession>A0A177T7X5</accession>
<feature type="region of interest" description="Disordered" evidence="1">
    <location>
        <begin position="362"/>
        <end position="411"/>
    </location>
</feature>
<dbReference type="PANTHER" id="PTHR14052">
    <property type="entry name" value="ORIGIN RECOGNITION COMPLEX SUBUNIT 2"/>
    <property type="match status" value="1"/>
</dbReference>
<dbReference type="AlphaFoldDB" id="A0A177T7X5"/>
<feature type="compositionally biased region" description="Acidic residues" evidence="1">
    <location>
        <begin position="443"/>
        <end position="461"/>
    </location>
</feature>
<feature type="region of interest" description="Disordered" evidence="1">
    <location>
        <begin position="432"/>
        <end position="461"/>
    </location>
</feature>
<evidence type="ECO:0000313" key="3">
    <source>
        <dbReference type="EMBL" id="KAE8251838.1"/>
    </source>
</evidence>
<feature type="compositionally biased region" description="Acidic residues" evidence="1">
    <location>
        <begin position="305"/>
        <end position="317"/>
    </location>
</feature>
<feature type="compositionally biased region" description="Polar residues" evidence="1">
    <location>
        <begin position="537"/>
        <end position="546"/>
    </location>
</feature>
<dbReference type="GO" id="GO:0003688">
    <property type="term" value="F:DNA replication origin binding"/>
    <property type="evidence" value="ECO:0007669"/>
    <property type="project" value="TreeGrafter"/>
</dbReference>
<reference evidence="3" key="1">
    <citation type="submission" date="2016-04" db="EMBL/GenBank/DDBJ databases">
        <authorList>
            <person name="Nguyen H.D."/>
            <person name="Samba Siva P."/>
            <person name="Cullis J."/>
            <person name="Levesque C.A."/>
            <person name="Hambleton S."/>
        </authorList>
    </citation>
    <scope>NUCLEOTIDE SEQUENCE</scope>
    <source>
        <strain evidence="3">DAOMC 236416</strain>
    </source>
</reference>
<protein>
    <recommendedName>
        <fullName evidence="2">Origin recognition complex subunit 2 RecA-like domain-containing protein</fullName>
    </recommendedName>
</protein>
<feature type="compositionally biased region" description="Low complexity" evidence="1">
    <location>
        <begin position="45"/>
        <end position="57"/>
    </location>
</feature>
<feature type="compositionally biased region" description="Low complexity" evidence="1">
    <location>
        <begin position="155"/>
        <end position="182"/>
    </location>
</feature>
<feature type="compositionally biased region" description="Basic and acidic residues" evidence="1">
    <location>
        <begin position="194"/>
        <end position="212"/>
    </location>
</feature>